<feature type="transmembrane region" description="Helical" evidence="2">
    <location>
        <begin position="486"/>
        <end position="506"/>
    </location>
</feature>
<evidence type="ECO:0000256" key="1">
    <source>
        <dbReference type="SAM" id="MobiDB-lite"/>
    </source>
</evidence>
<proteinExistence type="predicted"/>
<feature type="transmembrane region" description="Helical" evidence="2">
    <location>
        <begin position="396"/>
        <end position="416"/>
    </location>
</feature>
<gene>
    <name evidence="3" type="ORF">AVDCRST_MAG85-2018</name>
</gene>
<keyword evidence="2" id="KW-1133">Transmembrane helix</keyword>
<feature type="transmembrane region" description="Helical" evidence="2">
    <location>
        <begin position="518"/>
        <end position="551"/>
    </location>
</feature>
<dbReference type="AlphaFoldDB" id="A0A6J4SU98"/>
<protein>
    <submittedName>
        <fullName evidence="3">Uncharacterized protein</fullName>
    </submittedName>
</protein>
<sequence>MLDSRLYRAAFVPVLFSVLIAAFALAERPRAIGTTLAPDAFDGRRAFSTLTELRRTFPNRRPGSPGDDALARRVEQDLRATFPPGSVRTVRRAAETIDGEATLTSVIAERTGRDVRRLVVVAQRDAAQSEEAARLSGTAAMLELARLFEGRALRRTVTFVSTSGGSGGMEGVRDALRSINGPTDAVLALGDLAGVQTRRPMVVPWSETSGTAPVRLRRTVENALQQETELDPGSPRALAQLARLAVPITLTPQGAAAAQGFSAVTLQVSGERGPAADTEVSRARLEVFGRGVLRSIGALDNGPDVPSGPREYLLVQRRVMPSWTVLMLAGLLLLPALLGAVDGLARVRRKREPVAIWLRWLAAAAAPFVIAALVTRLLGLAGVVPSLAGTVDPESVAPDAGALVGVALTLVLGFALRGPVGRVLGVPRRPRDGGPYPVGAAAAIGIVLALLAVGVWIVNPYTALLLAPAVHLWLLAVVPEVRLPRLALVGLVLLGLVPLALVGLYYSAQFGLDPVELAWMALLLAAGGSAGPLGILVWSLVLACGIGAASVAVRKRRRAHHDPEDGPVTIRGPVSYAGPGSLGGTESALRG</sequence>
<dbReference type="EMBL" id="CADCVT010000217">
    <property type="protein sequence ID" value="CAA9505477.1"/>
    <property type="molecule type" value="Genomic_DNA"/>
</dbReference>
<evidence type="ECO:0000313" key="3">
    <source>
        <dbReference type="EMBL" id="CAA9505477.1"/>
    </source>
</evidence>
<dbReference type="Gene3D" id="3.40.630.10">
    <property type="entry name" value="Zn peptidases"/>
    <property type="match status" value="1"/>
</dbReference>
<keyword evidence="2" id="KW-0812">Transmembrane</keyword>
<feature type="transmembrane region" description="Helical" evidence="2">
    <location>
        <begin position="463"/>
        <end position="479"/>
    </location>
</feature>
<dbReference type="SUPFAM" id="SSF53187">
    <property type="entry name" value="Zn-dependent exopeptidases"/>
    <property type="match status" value="1"/>
</dbReference>
<organism evidence="3">
    <name type="scientific">uncultured Solirubrobacteraceae bacterium</name>
    <dbReference type="NCBI Taxonomy" id="1162706"/>
    <lineage>
        <taxon>Bacteria</taxon>
        <taxon>Bacillati</taxon>
        <taxon>Actinomycetota</taxon>
        <taxon>Thermoleophilia</taxon>
        <taxon>Solirubrobacterales</taxon>
        <taxon>Solirubrobacteraceae</taxon>
        <taxon>environmental samples</taxon>
    </lineage>
</organism>
<name>A0A6J4SU98_9ACTN</name>
<evidence type="ECO:0000256" key="2">
    <source>
        <dbReference type="SAM" id="Phobius"/>
    </source>
</evidence>
<feature type="transmembrane region" description="Helical" evidence="2">
    <location>
        <begin position="323"/>
        <end position="345"/>
    </location>
</feature>
<keyword evidence="2" id="KW-0472">Membrane</keyword>
<accession>A0A6J4SU98</accession>
<feature type="region of interest" description="Disordered" evidence="1">
    <location>
        <begin position="558"/>
        <end position="591"/>
    </location>
</feature>
<reference evidence="3" key="1">
    <citation type="submission" date="2020-02" db="EMBL/GenBank/DDBJ databases">
        <authorList>
            <person name="Meier V. D."/>
        </authorList>
    </citation>
    <scope>NUCLEOTIDE SEQUENCE</scope>
    <source>
        <strain evidence="3">AVDCRST_MAG85</strain>
    </source>
</reference>
<feature type="transmembrane region" description="Helical" evidence="2">
    <location>
        <begin position="357"/>
        <end position="384"/>
    </location>
</feature>
<feature type="transmembrane region" description="Helical" evidence="2">
    <location>
        <begin position="436"/>
        <end position="457"/>
    </location>
</feature>